<protein>
    <submittedName>
        <fullName evidence="2">Uncharacterized protein</fullName>
    </submittedName>
</protein>
<sequence>MEQPDEPGLRVYQPDEALKRARPLPARDRMIIEDVPDEQWVAFQEALAET</sequence>
<dbReference type="AlphaFoldDB" id="X8BEK8"/>
<reference evidence="2" key="1">
    <citation type="submission" date="2014-01" db="EMBL/GenBank/DDBJ databases">
        <authorList>
            <person name="Brown-Elliot B."/>
            <person name="Wallace R."/>
            <person name="Lenaerts A."/>
            <person name="Ordway D."/>
            <person name="DeGroote M.A."/>
            <person name="Parker T."/>
            <person name="Sizemore C."/>
            <person name="Tallon L.J."/>
            <person name="Sadzewicz L.K."/>
            <person name="Sengamalay N."/>
            <person name="Fraser C.M."/>
            <person name="Hine E."/>
            <person name="Shefchek K.A."/>
            <person name="Das S.P."/>
            <person name="Tettelin H."/>
        </authorList>
    </citation>
    <scope>NUCLEOTIDE SEQUENCE [LARGE SCALE GENOMIC DNA]</scope>
    <source>
        <strain evidence="2">4042</strain>
    </source>
</reference>
<dbReference type="PATRIC" id="fig|1299334.3.peg.1203"/>
<name>X8BEK8_MYCXE</name>
<organism evidence="2">
    <name type="scientific">Mycobacterium xenopi 4042</name>
    <dbReference type="NCBI Taxonomy" id="1299334"/>
    <lineage>
        <taxon>Bacteria</taxon>
        <taxon>Bacillati</taxon>
        <taxon>Actinomycetota</taxon>
        <taxon>Actinomycetes</taxon>
        <taxon>Mycobacteriales</taxon>
        <taxon>Mycobacteriaceae</taxon>
        <taxon>Mycobacterium</taxon>
    </lineage>
</organism>
<dbReference type="EMBL" id="JAOB01000076">
    <property type="protein sequence ID" value="EUA17577.1"/>
    <property type="molecule type" value="Genomic_DNA"/>
</dbReference>
<dbReference type="EMBL" id="JAOB01000044">
    <property type="protein sequence ID" value="EUA41505.1"/>
    <property type="molecule type" value="Genomic_DNA"/>
</dbReference>
<accession>X8BEK8</accession>
<comment type="caution">
    <text evidence="2">The sequence shown here is derived from an EMBL/GenBank/DDBJ whole genome shotgun (WGS) entry which is preliminary data.</text>
</comment>
<proteinExistence type="predicted"/>
<evidence type="ECO:0000313" key="3">
    <source>
        <dbReference type="EMBL" id="EUA65541.1"/>
    </source>
</evidence>
<evidence type="ECO:0000313" key="2">
    <source>
        <dbReference type="EMBL" id="EUA41505.1"/>
    </source>
</evidence>
<evidence type="ECO:0000313" key="1">
    <source>
        <dbReference type="EMBL" id="EUA17577.1"/>
    </source>
</evidence>
<dbReference type="EMBL" id="JAOB01000027">
    <property type="protein sequence ID" value="EUA65541.1"/>
    <property type="molecule type" value="Genomic_DNA"/>
</dbReference>
<evidence type="ECO:0000313" key="4">
    <source>
        <dbReference type="EMBL" id="EUA72336.1"/>
    </source>
</evidence>
<dbReference type="EMBL" id="JAOB01000012">
    <property type="protein sequence ID" value="EUA72336.1"/>
    <property type="molecule type" value="Genomic_DNA"/>
</dbReference>
<gene>
    <name evidence="1" type="ORF">I553_10635</name>
    <name evidence="4" type="ORF">I553_10648</name>
    <name evidence="3" type="ORF">I553_10838</name>
    <name evidence="2" type="ORF">I553_3396</name>
</gene>